<accession>A0AAV4FJX1</accession>
<organism evidence="1 2">
    <name type="scientific">Elysia marginata</name>
    <dbReference type="NCBI Taxonomy" id="1093978"/>
    <lineage>
        <taxon>Eukaryota</taxon>
        <taxon>Metazoa</taxon>
        <taxon>Spiralia</taxon>
        <taxon>Lophotrochozoa</taxon>
        <taxon>Mollusca</taxon>
        <taxon>Gastropoda</taxon>
        <taxon>Heterobranchia</taxon>
        <taxon>Euthyneura</taxon>
        <taxon>Panpulmonata</taxon>
        <taxon>Sacoglossa</taxon>
        <taxon>Placobranchoidea</taxon>
        <taxon>Plakobranchidae</taxon>
        <taxon>Elysia</taxon>
    </lineage>
</organism>
<evidence type="ECO:0000313" key="2">
    <source>
        <dbReference type="Proteomes" id="UP000762676"/>
    </source>
</evidence>
<gene>
    <name evidence="1" type="ORF">ElyMa_002135400</name>
</gene>
<evidence type="ECO:0008006" key="3">
    <source>
        <dbReference type="Google" id="ProtNLM"/>
    </source>
</evidence>
<evidence type="ECO:0000313" key="1">
    <source>
        <dbReference type="EMBL" id="GFR73369.1"/>
    </source>
</evidence>
<keyword evidence="2" id="KW-1185">Reference proteome</keyword>
<proteinExistence type="predicted"/>
<protein>
    <recommendedName>
        <fullName evidence="3">Choline/carnitine acyltransferase domain-containing protein</fullName>
    </recommendedName>
</protein>
<comment type="caution">
    <text evidence="1">The sequence shown here is derived from an EMBL/GenBank/DDBJ whole genome shotgun (WGS) entry which is preliminary data.</text>
</comment>
<sequence>MVLSTASVIYSNPSAAGLKLSRPQKIFYTSRSGRSSAFVAPEPPQVLRELFLAYRRAAHEDSEHIRSLSSLTALQCPSSTIRAKYAWDLAQFFRIATQTGQSALTPLAPLYKQTEAG</sequence>
<reference evidence="1 2" key="1">
    <citation type="journal article" date="2021" name="Elife">
        <title>Chloroplast acquisition without the gene transfer in kleptoplastic sea slugs, Plakobranchus ocellatus.</title>
        <authorList>
            <person name="Maeda T."/>
            <person name="Takahashi S."/>
            <person name="Yoshida T."/>
            <person name="Shimamura S."/>
            <person name="Takaki Y."/>
            <person name="Nagai Y."/>
            <person name="Toyoda A."/>
            <person name="Suzuki Y."/>
            <person name="Arimoto A."/>
            <person name="Ishii H."/>
            <person name="Satoh N."/>
            <person name="Nishiyama T."/>
            <person name="Hasebe M."/>
            <person name="Maruyama T."/>
            <person name="Minagawa J."/>
            <person name="Obokata J."/>
            <person name="Shigenobu S."/>
        </authorList>
    </citation>
    <scope>NUCLEOTIDE SEQUENCE [LARGE SCALE GENOMIC DNA]</scope>
</reference>
<dbReference type="EMBL" id="BMAT01004447">
    <property type="protein sequence ID" value="GFR73369.1"/>
    <property type="molecule type" value="Genomic_DNA"/>
</dbReference>
<name>A0AAV4FJX1_9GAST</name>
<dbReference type="Proteomes" id="UP000762676">
    <property type="component" value="Unassembled WGS sequence"/>
</dbReference>
<dbReference type="AlphaFoldDB" id="A0AAV4FJX1"/>